<dbReference type="RefSeq" id="WP_085218291.1">
    <property type="nucleotide sequence ID" value="NZ_LT840185.1"/>
</dbReference>
<evidence type="ECO:0000256" key="5">
    <source>
        <dbReference type="RuleBase" id="RU004168"/>
    </source>
</evidence>
<proteinExistence type="inferred from homology"/>
<keyword evidence="9" id="KW-1185">Reference proteome</keyword>
<comment type="similarity">
    <text evidence="1 5">Belongs to the acylphosphatase family.</text>
</comment>
<name>A0A1X7GDK6_9SPHN</name>
<dbReference type="InterPro" id="IPR020456">
    <property type="entry name" value="Acylphosphatase"/>
</dbReference>
<dbReference type="GO" id="GO:0003998">
    <property type="term" value="F:acylphosphatase activity"/>
    <property type="evidence" value="ECO:0007669"/>
    <property type="project" value="UniProtKB-EC"/>
</dbReference>
<dbReference type="STRING" id="941907.SAMN06295910_1596"/>
<feature type="compositionally biased region" description="Basic and acidic residues" evidence="6">
    <location>
        <begin position="71"/>
        <end position="80"/>
    </location>
</feature>
<dbReference type="Gene3D" id="3.30.70.100">
    <property type="match status" value="1"/>
</dbReference>
<feature type="region of interest" description="Disordered" evidence="6">
    <location>
        <begin position="65"/>
        <end position="94"/>
    </location>
</feature>
<evidence type="ECO:0000256" key="1">
    <source>
        <dbReference type="ARBA" id="ARBA00005614"/>
    </source>
</evidence>
<feature type="domain" description="Acylphosphatase-like" evidence="7">
    <location>
        <begin position="4"/>
        <end position="91"/>
    </location>
</feature>
<evidence type="ECO:0000256" key="3">
    <source>
        <dbReference type="ARBA" id="ARBA00047645"/>
    </source>
</evidence>
<keyword evidence="4" id="KW-0378">Hydrolase</keyword>
<dbReference type="SUPFAM" id="SSF54975">
    <property type="entry name" value="Acylphosphatase/BLUF domain-like"/>
    <property type="match status" value="1"/>
</dbReference>
<comment type="catalytic activity">
    <reaction evidence="3 4">
        <text>an acyl phosphate + H2O = a carboxylate + phosphate + H(+)</text>
        <dbReference type="Rhea" id="RHEA:14965"/>
        <dbReference type="ChEBI" id="CHEBI:15377"/>
        <dbReference type="ChEBI" id="CHEBI:15378"/>
        <dbReference type="ChEBI" id="CHEBI:29067"/>
        <dbReference type="ChEBI" id="CHEBI:43474"/>
        <dbReference type="ChEBI" id="CHEBI:59918"/>
        <dbReference type="EC" id="3.6.1.7"/>
    </reaction>
</comment>
<dbReference type="PANTHER" id="PTHR47268">
    <property type="entry name" value="ACYLPHOSPHATASE"/>
    <property type="match status" value="1"/>
</dbReference>
<dbReference type="PROSITE" id="PS51160">
    <property type="entry name" value="ACYLPHOSPHATASE_3"/>
    <property type="match status" value="1"/>
</dbReference>
<dbReference type="AlphaFoldDB" id="A0A1X7GDK6"/>
<dbReference type="PANTHER" id="PTHR47268:SF4">
    <property type="entry name" value="ACYLPHOSPHATASE"/>
    <property type="match status" value="1"/>
</dbReference>
<dbReference type="Pfam" id="PF00708">
    <property type="entry name" value="Acylphosphatase"/>
    <property type="match status" value="1"/>
</dbReference>
<gene>
    <name evidence="8" type="ORF">SAMN06295910_1596</name>
</gene>
<organism evidence="8 9">
    <name type="scientific">Allosphingosinicella indica</name>
    <dbReference type="NCBI Taxonomy" id="941907"/>
    <lineage>
        <taxon>Bacteria</taxon>
        <taxon>Pseudomonadati</taxon>
        <taxon>Pseudomonadota</taxon>
        <taxon>Alphaproteobacteria</taxon>
        <taxon>Sphingomonadales</taxon>
        <taxon>Sphingomonadaceae</taxon>
        <taxon>Allosphingosinicella</taxon>
    </lineage>
</organism>
<dbReference type="EC" id="3.6.1.7" evidence="2 4"/>
<reference evidence="9" key="1">
    <citation type="submission" date="2017-04" db="EMBL/GenBank/DDBJ databases">
        <authorList>
            <person name="Varghese N."/>
            <person name="Submissions S."/>
        </authorList>
    </citation>
    <scope>NUCLEOTIDE SEQUENCE [LARGE SCALE GENOMIC DNA]</scope>
    <source>
        <strain evidence="9">Dd16</strain>
    </source>
</reference>
<feature type="active site" evidence="4">
    <location>
        <position position="19"/>
    </location>
</feature>
<feature type="active site" evidence="4">
    <location>
        <position position="37"/>
    </location>
</feature>
<evidence type="ECO:0000313" key="8">
    <source>
        <dbReference type="EMBL" id="SMF68167.1"/>
    </source>
</evidence>
<evidence type="ECO:0000256" key="2">
    <source>
        <dbReference type="ARBA" id="ARBA00012150"/>
    </source>
</evidence>
<sequence length="94" mass="10234">MEIARHLTIRGRVQGVWYRAWMAEQAEALGVRGWVRNRSDSTVEALVVGSADALEGLITRCRQGPPAARVDSIDSEKADPADAGPAFEKRTTLA</sequence>
<dbReference type="PRINTS" id="PR00112">
    <property type="entry name" value="ACYLPHPHTASE"/>
</dbReference>
<dbReference type="EMBL" id="LT840185">
    <property type="protein sequence ID" value="SMF68167.1"/>
    <property type="molecule type" value="Genomic_DNA"/>
</dbReference>
<protein>
    <recommendedName>
        <fullName evidence="2 4">acylphosphatase</fullName>
        <ecNumber evidence="2 4">3.6.1.7</ecNumber>
    </recommendedName>
</protein>
<dbReference type="InterPro" id="IPR036046">
    <property type="entry name" value="Acylphosphatase-like_dom_sf"/>
</dbReference>
<dbReference type="InterPro" id="IPR001792">
    <property type="entry name" value="Acylphosphatase-like_dom"/>
</dbReference>
<evidence type="ECO:0000256" key="4">
    <source>
        <dbReference type="PROSITE-ProRule" id="PRU00520"/>
    </source>
</evidence>
<dbReference type="NCBIfam" id="NF010996">
    <property type="entry name" value="PRK14421.1"/>
    <property type="match status" value="1"/>
</dbReference>
<evidence type="ECO:0000256" key="6">
    <source>
        <dbReference type="SAM" id="MobiDB-lite"/>
    </source>
</evidence>
<dbReference type="OrthoDB" id="5295388at2"/>
<accession>A0A1X7GDK6</accession>
<dbReference type="Proteomes" id="UP000192934">
    <property type="component" value="Chromosome I"/>
</dbReference>
<evidence type="ECO:0000259" key="7">
    <source>
        <dbReference type="PROSITE" id="PS51160"/>
    </source>
</evidence>
<evidence type="ECO:0000313" key="9">
    <source>
        <dbReference type="Proteomes" id="UP000192934"/>
    </source>
</evidence>